<evidence type="ECO:0000313" key="2">
    <source>
        <dbReference type="Proteomes" id="UP000009223"/>
    </source>
</evidence>
<gene>
    <name evidence="1" type="ordered locus">TREPR_3855</name>
</gene>
<reference evidence="2" key="1">
    <citation type="submission" date="2009-12" db="EMBL/GenBank/DDBJ databases">
        <title>Complete sequence of Treponema primitia strain ZAS-2.</title>
        <authorList>
            <person name="Tetu S.G."/>
            <person name="Matson E."/>
            <person name="Ren Q."/>
            <person name="Seshadri R."/>
            <person name="Elbourne L."/>
            <person name="Hassan K.A."/>
            <person name="Durkin A."/>
            <person name="Radune D."/>
            <person name="Mohamoud Y."/>
            <person name="Shay R."/>
            <person name="Jin S."/>
            <person name="Zhang X."/>
            <person name="Lucey K."/>
            <person name="Ballor N.R."/>
            <person name="Ottesen E."/>
            <person name="Rosenthal R."/>
            <person name="Allen A."/>
            <person name="Leadbetter J.R."/>
            <person name="Paulsen I.T."/>
        </authorList>
    </citation>
    <scope>NUCLEOTIDE SEQUENCE [LARGE SCALE GENOMIC DNA]</scope>
    <source>
        <strain evidence="2">ATCC BAA-887 / DSM 12427 / ZAS-2</strain>
    </source>
</reference>
<proteinExistence type="predicted"/>
<dbReference type="HOGENOM" id="CLU_1577806_0_0_12"/>
<dbReference type="EMBL" id="CP001843">
    <property type="protein sequence ID" value="AEF85140.1"/>
    <property type="molecule type" value="Genomic_DNA"/>
</dbReference>
<dbReference type="Proteomes" id="UP000009223">
    <property type="component" value="Chromosome"/>
</dbReference>
<protein>
    <submittedName>
        <fullName evidence="1">Uncharacterized protein</fullName>
    </submittedName>
</protein>
<reference evidence="1 2" key="2">
    <citation type="journal article" date="2011" name="ISME J.">
        <title>RNA-seq reveals cooperative metabolic interactions between two termite-gut spirochete species in co-culture.</title>
        <authorList>
            <person name="Rosenthal A.Z."/>
            <person name="Matson E.G."/>
            <person name="Eldar A."/>
            <person name="Leadbetter J.R."/>
        </authorList>
    </citation>
    <scope>NUCLEOTIDE SEQUENCE [LARGE SCALE GENOMIC DNA]</scope>
    <source>
        <strain evidence="2">ATCC BAA-887 / DSM 12427 / ZAS-2</strain>
    </source>
</reference>
<evidence type="ECO:0000313" key="1">
    <source>
        <dbReference type="EMBL" id="AEF85140.1"/>
    </source>
</evidence>
<keyword evidence="2" id="KW-1185">Reference proteome</keyword>
<sequence>MIKWAYILIGDDYTGKTTFQKELIRFVAFNRYQHLDCNLTFDIRIRIGNNNIKTISLMNRSFQEKEYQSVPDFFSSHFKEADACILSSHLVQPDIEQMIGELKKRFYNVCGVFFENSVNANKPANEVIALLDWDEKYWIENPITGDEKSWRDIIQNGAMEFGNHLLCKI</sequence>
<dbReference type="KEGG" id="tpi:TREPR_3855"/>
<name>F5YP39_TREPZ</name>
<dbReference type="eggNOG" id="ENOG50344EH">
    <property type="taxonomic scope" value="Bacteria"/>
</dbReference>
<organism evidence="1 2">
    <name type="scientific">Treponema primitia (strain ATCC BAA-887 / DSM 12427 / ZAS-2)</name>
    <dbReference type="NCBI Taxonomy" id="545694"/>
    <lineage>
        <taxon>Bacteria</taxon>
        <taxon>Pseudomonadati</taxon>
        <taxon>Spirochaetota</taxon>
        <taxon>Spirochaetia</taxon>
        <taxon>Spirochaetales</taxon>
        <taxon>Treponemataceae</taxon>
        <taxon>Treponema</taxon>
    </lineage>
</organism>
<accession>F5YP39</accession>
<dbReference type="STRING" id="545694.TREPR_3855"/>
<dbReference type="AlphaFoldDB" id="F5YP39"/>